<organism evidence="2 3">
    <name type="scientific">Goodea atripinnis</name>
    <dbReference type="NCBI Taxonomy" id="208336"/>
    <lineage>
        <taxon>Eukaryota</taxon>
        <taxon>Metazoa</taxon>
        <taxon>Chordata</taxon>
        <taxon>Craniata</taxon>
        <taxon>Vertebrata</taxon>
        <taxon>Euteleostomi</taxon>
        <taxon>Actinopterygii</taxon>
        <taxon>Neopterygii</taxon>
        <taxon>Teleostei</taxon>
        <taxon>Neoteleostei</taxon>
        <taxon>Acanthomorphata</taxon>
        <taxon>Ovalentaria</taxon>
        <taxon>Atherinomorphae</taxon>
        <taxon>Cyprinodontiformes</taxon>
        <taxon>Goodeidae</taxon>
        <taxon>Goodea</taxon>
    </lineage>
</organism>
<evidence type="ECO:0000256" key="1">
    <source>
        <dbReference type="SAM" id="MobiDB-lite"/>
    </source>
</evidence>
<dbReference type="EMBL" id="JAHRIO010050195">
    <property type="protein sequence ID" value="MEQ2174167.1"/>
    <property type="molecule type" value="Genomic_DNA"/>
</dbReference>
<accession>A0ABV0NS05</accession>
<evidence type="ECO:0000313" key="2">
    <source>
        <dbReference type="EMBL" id="MEQ2174167.1"/>
    </source>
</evidence>
<proteinExistence type="predicted"/>
<reference evidence="2 3" key="1">
    <citation type="submission" date="2021-06" db="EMBL/GenBank/DDBJ databases">
        <authorList>
            <person name="Palmer J.M."/>
        </authorList>
    </citation>
    <scope>NUCLEOTIDE SEQUENCE [LARGE SCALE GENOMIC DNA]</scope>
    <source>
        <strain evidence="2 3">GA_2019</strain>
        <tissue evidence="2">Muscle</tissue>
    </source>
</reference>
<gene>
    <name evidence="2" type="ORF">GOODEAATRI_004997</name>
</gene>
<sequence length="109" mass="12469">MSWVTERFTENMHITLLFLGYLNPQWKNLCYFRNSESNQFHNTHFFDAQATGEQPLNVNMQSTTQDGKAAAEAPAKTLGKFPPNNSGKQQQGKRKEKKSCIVTEKSHAY</sequence>
<dbReference type="Proteomes" id="UP001476798">
    <property type="component" value="Unassembled WGS sequence"/>
</dbReference>
<evidence type="ECO:0000313" key="3">
    <source>
        <dbReference type="Proteomes" id="UP001476798"/>
    </source>
</evidence>
<feature type="region of interest" description="Disordered" evidence="1">
    <location>
        <begin position="59"/>
        <end position="109"/>
    </location>
</feature>
<name>A0ABV0NS05_9TELE</name>
<keyword evidence="3" id="KW-1185">Reference proteome</keyword>
<comment type="caution">
    <text evidence="2">The sequence shown here is derived from an EMBL/GenBank/DDBJ whole genome shotgun (WGS) entry which is preliminary data.</text>
</comment>
<protein>
    <submittedName>
        <fullName evidence="2">Uncharacterized protein</fullName>
    </submittedName>
</protein>